<dbReference type="InterPro" id="IPR025618">
    <property type="entry name" value="YtpI"/>
</dbReference>
<feature type="transmembrane region" description="Helical" evidence="1">
    <location>
        <begin position="39"/>
        <end position="57"/>
    </location>
</feature>
<organism evidence="2 3">
    <name type="scientific">Sinobaca qinghaiensis</name>
    <dbReference type="NCBI Taxonomy" id="342944"/>
    <lineage>
        <taxon>Bacteria</taxon>
        <taxon>Bacillati</taxon>
        <taxon>Bacillota</taxon>
        <taxon>Bacilli</taxon>
        <taxon>Bacillales</taxon>
        <taxon>Sporolactobacillaceae</taxon>
        <taxon>Sinobaca</taxon>
    </lineage>
</organism>
<feature type="transmembrane region" description="Helical" evidence="1">
    <location>
        <begin position="64"/>
        <end position="85"/>
    </location>
</feature>
<accession>A0A419V6Y1</accession>
<reference evidence="2 3" key="1">
    <citation type="submission" date="2018-09" db="EMBL/GenBank/DDBJ databases">
        <title>Genomic Encyclopedia of Archaeal and Bacterial Type Strains, Phase II (KMG-II): from individual species to whole genera.</title>
        <authorList>
            <person name="Goeker M."/>
        </authorList>
    </citation>
    <scope>NUCLEOTIDE SEQUENCE [LARGE SCALE GENOMIC DNA]</scope>
    <source>
        <strain evidence="2 3">DSM 17008</strain>
    </source>
</reference>
<dbReference type="Proteomes" id="UP000285120">
    <property type="component" value="Unassembled WGS sequence"/>
</dbReference>
<dbReference type="EMBL" id="RAPK01000007">
    <property type="protein sequence ID" value="RKD75752.1"/>
    <property type="molecule type" value="Genomic_DNA"/>
</dbReference>
<dbReference type="AlphaFoldDB" id="A0A419V6Y1"/>
<evidence type="ECO:0000313" key="3">
    <source>
        <dbReference type="Proteomes" id="UP000285120"/>
    </source>
</evidence>
<sequence>MSQFFIILIVVSAAFYLFQKVKAFRASSPGLKRWTQTKANISLGTALASVGLLLLFTNRGLVDIIIGSIFTLLGAANILLGMRAYKLYKPYAAKEVEQERNQREPS</sequence>
<dbReference type="Pfam" id="PF14007">
    <property type="entry name" value="YtpI"/>
    <property type="match status" value="1"/>
</dbReference>
<keyword evidence="1" id="KW-0812">Transmembrane</keyword>
<evidence type="ECO:0000256" key="1">
    <source>
        <dbReference type="SAM" id="Phobius"/>
    </source>
</evidence>
<evidence type="ECO:0000313" key="2">
    <source>
        <dbReference type="EMBL" id="RKD75752.1"/>
    </source>
</evidence>
<dbReference type="RefSeq" id="WP_170146864.1">
    <property type="nucleotide sequence ID" value="NZ_RAPK01000007.1"/>
</dbReference>
<keyword evidence="1" id="KW-1133">Transmembrane helix</keyword>
<gene>
    <name evidence="2" type="ORF">ATL39_1455</name>
</gene>
<comment type="caution">
    <text evidence="2">The sequence shown here is derived from an EMBL/GenBank/DDBJ whole genome shotgun (WGS) entry which is preliminary data.</text>
</comment>
<keyword evidence="1" id="KW-0472">Membrane</keyword>
<protein>
    <submittedName>
        <fullName evidence="2">YtpI-like protein</fullName>
    </submittedName>
</protein>
<name>A0A419V6Y1_9BACL</name>
<keyword evidence="3" id="KW-1185">Reference proteome</keyword>
<proteinExistence type="predicted"/>